<dbReference type="EMBL" id="WNDQ01000059">
    <property type="protein sequence ID" value="KAF1019302.1"/>
    <property type="molecule type" value="Genomic_DNA"/>
</dbReference>
<sequence length="63" mass="6740">MRSTRWLSAAALAALMLVLSGCCWPPPPYYGGPYGGPRAWHGPGPGWGGGYYHDSYRSGDPGR</sequence>
<protein>
    <recommendedName>
        <fullName evidence="4">Lipoprotein</fullName>
    </recommendedName>
</protein>
<dbReference type="PROSITE" id="PS51257">
    <property type="entry name" value="PROKAR_LIPOPROTEIN"/>
    <property type="match status" value="1"/>
</dbReference>
<dbReference type="Proteomes" id="UP000461670">
    <property type="component" value="Unassembled WGS sequence"/>
</dbReference>
<name>A0A7V8FLN0_9BURK</name>
<evidence type="ECO:0000256" key="1">
    <source>
        <dbReference type="SAM" id="SignalP"/>
    </source>
</evidence>
<organism evidence="2 3">
    <name type="scientific">Paracidovorax wautersii</name>
    <dbReference type="NCBI Taxonomy" id="1177982"/>
    <lineage>
        <taxon>Bacteria</taxon>
        <taxon>Pseudomonadati</taxon>
        <taxon>Pseudomonadota</taxon>
        <taxon>Betaproteobacteria</taxon>
        <taxon>Burkholderiales</taxon>
        <taxon>Comamonadaceae</taxon>
        <taxon>Paracidovorax</taxon>
    </lineage>
</organism>
<dbReference type="AlphaFoldDB" id="A0A7V8FLN0"/>
<evidence type="ECO:0008006" key="4">
    <source>
        <dbReference type="Google" id="ProtNLM"/>
    </source>
</evidence>
<gene>
    <name evidence="2" type="ORF">GAK30_03203</name>
</gene>
<feature type="chain" id="PRO_5030793721" description="Lipoprotein" evidence="1">
    <location>
        <begin position="26"/>
        <end position="63"/>
    </location>
</feature>
<evidence type="ECO:0000313" key="2">
    <source>
        <dbReference type="EMBL" id="KAF1019302.1"/>
    </source>
</evidence>
<reference evidence="3" key="1">
    <citation type="journal article" date="2020" name="MBio">
        <title>Horizontal gene transfer to a defensive symbiont with a reduced genome amongst a multipartite beetle microbiome.</title>
        <authorList>
            <person name="Waterworth S.C."/>
            <person name="Florez L.V."/>
            <person name="Rees E.R."/>
            <person name="Hertweck C."/>
            <person name="Kaltenpoth M."/>
            <person name="Kwan J.C."/>
        </authorList>
    </citation>
    <scope>NUCLEOTIDE SEQUENCE [LARGE SCALE GENOMIC DNA]</scope>
</reference>
<comment type="caution">
    <text evidence="2">The sequence shown here is derived from an EMBL/GenBank/DDBJ whole genome shotgun (WGS) entry which is preliminary data.</text>
</comment>
<accession>A0A7V8FLN0</accession>
<evidence type="ECO:0000313" key="3">
    <source>
        <dbReference type="Proteomes" id="UP000461670"/>
    </source>
</evidence>
<keyword evidence="1" id="KW-0732">Signal</keyword>
<feature type="signal peptide" evidence="1">
    <location>
        <begin position="1"/>
        <end position="25"/>
    </location>
</feature>
<proteinExistence type="predicted"/>